<dbReference type="Gene3D" id="3.40.50.12780">
    <property type="entry name" value="N-terminal domain of ligase-like"/>
    <property type="match status" value="4"/>
</dbReference>
<dbReference type="SUPFAM" id="SSF52777">
    <property type="entry name" value="CoA-dependent acyltransferases"/>
    <property type="match status" value="12"/>
</dbReference>
<dbReference type="FunFam" id="3.30.559.30:FF:000003">
    <property type="entry name" value="Nonribosomal peptide synthase SidD"/>
    <property type="match status" value="1"/>
</dbReference>
<evidence type="ECO:0000313" key="6">
    <source>
        <dbReference type="EMBL" id="EME80592.1"/>
    </source>
</evidence>
<evidence type="ECO:0000313" key="7">
    <source>
        <dbReference type="Proteomes" id="UP000016932"/>
    </source>
</evidence>
<dbReference type="PANTHER" id="PTHR45527:SF1">
    <property type="entry name" value="FATTY ACID SYNTHASE"/>
    <property type="match status" value="1"/>
</dbReference>
<dbReference type="Gene3D" id="3.40.50.980">
    <property type="match status" value="4"/>
</dbReference>
<dbReference type="SUPFAM" id="SSF47336">
    <property type="entry name" value="ACP-like"/>
    <property type="match status" value="6"/>
</dbReference>
<dbReference type="SUPFAM" id="SSF56801">
    <property type="entry name" value="Acetyl-CoA synthetase-like"/>
    <property type="match status" value="6"/>
</dbReference>
<dbReference type="InterPro" id="IPR023213">
    <property type="entry name" value="CAT-like_dom_sf"/>
</dbReference>
<dbReference type="SMART" id="SM00823">
    <property type="entry name" value="PKS_PP"/>
    <property type="match status" value="6"/>
</dbReference>
<protein>
    <recommendedName>
        <fullName evidence="5">Carrier domain-containing protein</fullName>
    </recommendedName>
</protein>
<dbReference type="PROSITE" id="PS00455">
    <property type="entry name" value="AMP_BINDING"/>
    <property type="match status" value="5"/>
</dbReference>
<dbReference type="InterPro" id="IPR010071">
    <property type="entry name" value="AA_adenyl_dom"/>
</dbReference>
<feature type="domain" description="Carrier" evidence="5">
    <location>
        <begin position="5513"/>
        <end position="5589"/>
    </location>
</feature>
<feature type="region of interest" description="Disordered" evidence="4">
    <location>
        <begin position="554"/>
        <end position="573"/>
    </location>
</feature>
<dbReference type="NCBIfam" id="TIGR01733">
    <property type="entry name" value="AA-adenyl-dom"/>
    <property type="match status" value="5"/>
</dbReference>
<dbReference type="InterPro" id="IPR000873">
    <property type="entry name" value="AMP-dep_synth/lig_dom"/>
</dbReference>
<dbReference type="Proteomes" id="UP000016932">
    <property type="component" value="Unassembled WGS sequence"/>
</dbReference>
<dbReference type="GO" id="GO:0044550">
    <property type="term" value="P:secondary metabolite biosynthetic process"/>
    <property type="evidence" value="ECO:0007669"/>
    <property type="project" value="TreeGrafter"/>
</dbReference>
<keyword evidence="7" id="KW-1185">Reference proteome</keyword>
<reference evidence="6 7" key="1">
    <citation type="journal article" date="2012" name="PLoS Pathog.">
        <title>Diverse lifestyles and strategies of plant pathogenesis encoded in the genomes of eighteen Dothideomycetes fungi.</title>
        <authorList>
            <person name="Ohm R.A."/>
            <person name="Feau N."/>
            <person name="Henrissat B."/>
            <person name="Schoch C.L."/>
            <person name="Horwitz B.A."/>
            <person name="Barry K.W."/>
            <person name="Condon B.J."/>
            <person name="Copeland A.C."/>
            <person name="Dhillon B."/>
            <person name="Glaser F."/>
            <person name="Hesse C.N."/>
            <person name="Kosti I."/>
            <person name="LaButti K."/>
            <person name="Lindquist E.A."/>
            <person name="Lucas S."/>
            <person name="Salamov A.A."/>
            <person name="Bradshaw R.E."/>
            <person name="Ciuffetti L."/>
            <person name="Hamelin R.C."/>
            <person name="Kema G.H.J."/>
            <person name="Lawrence C."/>
            <person name="Scott J.A."/>
            <person name="Spatafora J.W."/>
            <person name="Turgeon B.G."/>
            <person name="de Wit P.J.G.M."/>
            <person name="Zhong S."/>
            <person name="Goodwin S.B."/>
            <person name="Grigoriev I.V."/>
        </authorList>
    </citation>
    <scope>NUCLEOTIDE SEQUENCE [LARGE SCALE GENOMIC DNA]</scope>
    <source>
        <strain evidence="6 7">CIRAD86</strain>
    </source>
</reference>
<dbReference type="GeneID" id="19342870"/>
<dbReference type="VEuPathDB" id="FungiDB:MYCFIDRAFT_93876"/>
<evidence type="ECO:0000256" key="4">
    <source>
        <dbReference type="SAM" id="MobiDB-lite"/>
    </source>
</evidence>
<evidence type="ECO:0000256" key="3">
    <source>
        <dbReference type="ARBA" id="ARBA00022598"/>
    </source>
</evidence>
<dbReference type="InterPro" id="IPR006162">
    <property type="entry name" value="Ppantetheine_attach_site"/>
</dbReference>
<dbReference type="InterPro" id="IPR045851">
    <property type="entry name" value="AMP-bd_C_sf"/>
</dbReference>
<feature type="domain" description="Carrier" evidence="5">
    <location>
        <begin position="4399"/>
        <end position="4477"/>
    </location>
</feature>
<dbReference type="InterPro" id="IPR009081">
    <property type="entry name" value="PP-bd_ACP"/>
</dbReference>
<dbReference type="CDD" id="cd05918">
    <property type="entry name" value="A_NRPS_SidN3_like"/>
    <property type="match status" value="6"/>
</dbReference>
<keyword evidence="1" id="KW-0596">Phosphopantetheine</keyword>
<feature type="domain" description="Carrier" evidence="5">
    <location>
        <begin position="647"/>
        <end position="723"/>
    </location>
</feature>
<dbReference type="InterPro" id="IPR042099">
    <property type="entry name" value="ANL_N_sf"/>
</dbReference>
<keyword evidence="2" id="KW-0597">Phosphoprotein</keyword>
<dbReference type="NCBIfam" id="NF003417">
    <property type="entry name" value="PRK04813.1"/>
    <property type="match status" value="8"/>
</dbReference>
<dbReference type="PROSITE" id="PS50075">
    <property type="entry name" value="CARRIER"/>
    <property type="match status" value="6"/>
</dbReference>
<dbReference type="FunFam" id="1.10.1200.10:FF:000005">
    <property type="entry name" value="Nonribosomal peptide synthetase 1"/>
    <property type="match status" value="1"/>
</dbReference>
<dbReference type="CDD" id="cd19542">
    <property type="entry name" value="CT_NRPS-like"/>
    <property type="match status" value="2"/>
</dbReference>
<dbReference type="eggNOG" id="KOG1176">
    <property type="taxonomic scope" value="Eukaryota"/>
</dbReference>
<dbReference type="OrthoDB" id="416786at2759"/>
<feature type="domain" description="Carrier" evidence="5">
    <location>
        <begin position="3312"/>
        <end position="3388"/>
    </location>
</feature>
<feature type="region of interest" description="Disordered" evidence="4">
    <location>
        <begin position="4622"/>
        <end position="4646"/>
    </location>
</feature>
<dbReference type="Pfam" id="PF00668">
    <property type="entry name" value="Condensation"/>
    <property type="match status" value="6"/>
</dbReference>
<dbReference type="PANTHER" id="PTHR45527">
    <property type="entry name" value="NONRIBOSOMAL PEPTIDE SYNTHETASE"/>
    <property type="match status" value="1"/>
</dbReference>
<feature type="non-terminal residue" evidence="6">
    <location>
        <position position="6685"/>
    </location>
</feature>
<dbReference type="HOGENOM" id="CLU_222946_0_0_1"/>
<dbReference type="GO" id="GO:0016874">
    <property type="term" value="F:ligase activity"/>
    <property type="evidence" value="ECO:0007669"/>
    <property type="project" value="UniProtKB-KW"/>
</dbReference>
<gene>
    <name evidence="6" type="ORF">MYCFIDRAFT_93876</name>
</gene>
<dbReference type="Gene3D" id="2.30.38.10">
    <property type="entry name" value="Luciferase, Domain 3"/>
    <property type="match status" value="2"/>
</dbReference>
<dbReference type="InterPro" id="IPR036736">
    <property type="entry name" value="ACP-like_sf"/>
</dbReference>
<evidence type="ECO:0000256" key="1">
    <source>
        <dbReference type="ARBA" id="ARBA00022450"/>
    </source>
</evidence>
<sequence>MGRLPPEEVRLTLHYDGMCITATHATWLLNHVSAVLSRVSKEEEGQRVEELFHPSTAEVDSIHDAIYRPAIAAPTGACIHDLIFSHAQRDPNRIAVAAWDGELTYAQLCRLARTLAQHLAWRGIGRGCKVPLCFDRSSAVIVAMLGVLTSGASLVLLDPAHPDSRLRAIVHRIGATLALVSEAHRARFSDDCNSLVVDRAFLDALAESGQLAEPASSVTATDLAYILFTSGSTGEPKGVLMEHGAYVSSAQQYGRALHLDHHTRALHAASYAFGAALGETVLVLLCGGCVVVPHEEDRAVHRLGAVMRRQHVSWTAQTPSVAHAAGLQPSQVPSLKTLVLAGEPLTPQLRDAWADSVTLLYAYGQSETASICSVAHVRRESDVRDLGHASGARIWLVDPRSSDDELRLVPRGCLGELVVESTGVCRGYLANTDHARAAALPVPAWAAARRRAHVNGRRLAPKSLFYRTGDMGRYAEESMSILYCGRLDDQIKIRGQRIELREVELVVAELFPSGSVRVLADVVRRDADADADTDAAVVHLTVFLVTDNTDDTDNTDNAARAHHPDSHHAPISLATDAGDEPYVRSHVRPELARRVPYYMLPSLWLRIPSIPKTAAGKLDRKTLRRLGVEFLHQQAARSHTSTAMYELPSTPAQRTLQRLWAQVLPHSAHAIGADADFFHLSGDSVRAMKLRALARDHQLRLSMEDIFRRPKLRDMAEALCLLPPESKSLHIKPFALLGDGGDKVVDEEDFSARAALACGIADDEVEDVYPCTPLQAGMMALSLASSHSGYVTQYVLELKKAIDVDRWLDAWEETIRSLAILRTRIVALRHGEREQMVQVVTRVDKSVSIVSASDDLDSFLAEHRRSLGLGQPLARIAHVSIGPQSYFVWTSHHALYDSWSLRLILRTVSQRYLHLSPPETLPFNSFIGHLVHSSRKDAGWEDFWRKYLDGAEDCPFPPHLPSTSESNTHLQNSLERFCSLDASRSDSTPGITRATIIYAALAIVLGSYAASQDIVFGATVSGRAAPLFGIEQVAGPTIATIPVRVRLDGKDQKVTDFLYDLHRQTTATMPFEQAGLQNISGLSPSAERACAFRTHLSILPEEDPIMQMRSFGELRSEYLTDPTNYPLLVQCELQEGGILTRIKFDASLLPHDVVDHFLGAFTLVLQQLAQTTDTQKVGDIELTDAQHPESVWQWNENVPTACHTLVHELIFEQARIHYATSPAICAWDGELTYGELDVLSDQLARCISRLAIDVGHECVVPLCFEKSMWMPVAMLGVMKAGAVSLALDVTQPQGRLQTITSQVRRRLFLCSNSTAHLANELASWANDGRSDQQASVLVVDEVLKEKSVNHADALPVASRGVKPENALYMVFTSGSTGVPKGVVITHMNFSTALVVQKDRLGLKRHSRVLDFSSYAFDMAWHNLLHTLYAGACFCIPSESERINDLSGSVHRYKATFANLTPKVADVLDTSALNALEALEVGGELATVGQAERWRKHTRVRWFYGPAECSAISSISADNVPPSNIGPGGVGLCTWIVDPYSPTRLCPMYAVGELVLEGPLVARGYYNDPERTAESFIDSPQWLMQRGRRSRVYRTGDLVKYDLSGDLIFLGRRDGQVKIRGQRVELGDVEHHVTGVLRDESGFPDAQVAAEMVTPKDSRNSILVAFVARPNNIALEETRAHLVKVAASISRRLSHMIPPHMIPSGYIVLSDIPLSSTGKTHRQQLREIGARMKAMEIVGTAESCMPSKQGRPLSATEALLRTQWADVLGRDVEDVGIDDTWFQLGGDSIAAMRLVASCMSKGIPMQVQEVFRRLTIANLAAWLQEKQKNLGPKQSRMKSFQIRKDTVNEPFDLSPMQRLYLSFNPTADVRFHQYINCRLARPITREQLDGALLVLTERHAMLRARLRDRDYHTTTPVRSADRFYQIITDDSSSSYHVEHHQLPISESEIDEEKVIAAIQTRLNVTQGPLLVAALLDVGHTQRLWLTCHHLFVDYISWGSILEDLEVLLTANNPKLPALVSVSYQQWCKAQQEYAHAHLDSSAQALLPFQLRARECTYWAPEAAPNAISTQNTWENSAFADFLLDPAPTMALLGRSCNDALDTRPVELLVAALIHSFATIFPDRAQPLTIHNEGHGREPFLDGLDVAKTVGWFTTLCPIQIDGTASQSILDVVARVKDCFRSIPSNGWAFFTSRMLNDKRPPEVEEVVFNNAIGALQPTGARRKEAFLQPLDHDLKHPWAAFASERRFALFDIVTRMRGERLQVLFAHSTRIKHQDRIARWILAYKHSLIELATVLPTLSRTFTLTDFPLAFKNYADLSVFETTILPALGLSVDEVEDIYPCAPVQKGILLSQSTRPELYRVHYEIELRPAVDVAQLQDAWHQVIRRHAILRTLIVADMPGSGFAQIVLKSFEPQLGVSSAPDDSCGKKQRPRPEHELIIEHADGTCMAVSLKINHALIDAHSYNVLLQDLQQAYTGLASPTPPASTFKDYVKYVESQPLDDAREYWKERLSNVEPCNFPSLDGDGPRSENTKILQVETPPIDHAKLQRFCERYNVTVSSICQAAWALVLCAYTGNNESACFSVASSGREHPIPDIDRIVGPLIVAQPCIFQLQQPEELTLLQLVRSAQAEHLRSMTRNLLPLAEILHSASITTIPFNTGISVTTGPQGSAQGYGKGLSIRTLKGHDPTDFDLTVHITVTRTSTSISLMYRSSLLHPSLASSVAGSLCAVLESILSSPNAKISDVESIGSEDLQKVWNWNSDAPPKHERLLHDLVAEQVNLRPNALAIEAWDGKLTYRELEHLSNSLALQLQELGIKPESLVPLLFEHSVWVVVAMLGGLKAGGAFVPLHPDRLVATLDQIQPTVILTSPQYAETPEFESYKVLIVGPETIQPLPTNLTTSSSSSPENAAYTIFTSGSTGSPKGVIIPHSAICTSILSHGPVMSFTPTSRVLQFASYTFDASIQEIFTTLVFGGCICIPASNSDLDTVIQEYQITWAVLAPSLSKTLKPETVGGLKTLVLCGEKVTKNALQDWTGLENVMVGYGPTECSIVCVTGRGTIEDLERKSLIGKAVGCHTWIVHPDNLSKLVPIGAVGELVVEGEGLARGYLNDTDKTRTSFFEDLGWLEKRRKGRVYRTGDLVRWGFDGRLEFLGRRDEQVKVHGQRVELGDVEVQLQGFLADGKGRGRGRDVVVEAAQLAGRDSSTLVAFVEIGGGGGGGGREGDGDGDGVCDLLLDTAHQDSLKEFSQRADEHLHRHLPAYMCPKLYLPITHIPLTISGKINRRLLRHMASTLSQDQLTHLFRGTGSDEKKRIIPPQTDSERILRDLWARVLAIPAEKISTDDAFFRLGGDSLSAIKLASTSRDSGLILSVRDVFLHPILSALATNVLPVHPSPSPENSLSPFTLRPPTLTPETTKSLAASACGVPVETIQNVFPCTPLQAGMVALSLRFPGEYVVCYALELNAEISEGRWRRAWEESVRAIPSLRTRIAQIGEGGLFQIVVDAALSWEEIDSSSLEGYISREKGRGMGLGAPLARFALLKTQTPEELEERRVFVLTIHHGVFDGWSLPLILEVVASCYRGSSVLPRTVGHDSFVQFLAHTPESEAREFWRGYFEGLDFSTFPTISKDPQGSVQPGEVQDFCVFEGTGSLSSITVATLVKAAWALVVGRNTASHDIVFGCTVSGRNVPLPGIERVAGPTVATVPLRVRLPDDAMRIEDFLSTLQRDGATMMPYEQTGLVKIATYSAEAQTACTFQTLLIIQPDDAQEKMQMRPFGRWVPDHGAASSRTYPLVLKIQLAEDRVKILATFDPRAMREEDARRLLRQLVLVLSQLRNAGPETTFQRIVSTPLEDERRIRECNAQAPASVDACVHHLIADQARARPNAVAVCSWDGTLTYGQLHAASERFARRLCRLSPCSKAVVALCFQKSKWTSIAALAVMKAGGASVALDTALPAGRLRTIVDQVRPPYILCSEATEPLARMVGGGYAIVRIDRDGNDQEPLPPPLPTPSPADPLYVVFTSGSTGVPKGVIITHSNFATAAALQHRKLHLDTTSRVLDGVSYAFDVAWSNMLHCWLAGACLCIPNTDELGNDMVSAITRLSVTYAHLTPSLARMLDPRRVPSLRVLSFIGEPLNAADLARWKGTGVTLLNTYGPAECTVVSTITDPLPTDMEDDPSIGSAVGLNAWIVEPTHGQYLVPIGAIGELVLEGPLVGAGYLHDADKTRAVFLEYPEWLGRSSRLYRTGDLVRSSPEDPRILTFVGRKDGQVKIRGQRVELGEVEHHVEMAVRKTLAFQDVRVAAALITPRDMVERSVLAAFLVWSGAEGEGLSSSNQVLKAEATQAVNDHLAQQVPSSMIPVAYIRVESIPLEATGKVSRRRLKEIGSQVSVCEDTADEKAPEEAAQPSTALERELQAIFARTLKRSAESIGVRSDFFQMGGDSITAIQVVAACRARGFGEGVSVQDVFQRRNIAELAVLLEERCKATQDDARVVEEMPGRGRGHDVNDDRRRFRLSLDDDASVELKKKLGHMGLDVSQVEEVYACAPTQEAMLLQQAVAPDMYRLRLEFDVLPSSAELPAVNVVRLQRAWRTVVKRHAILRTVFVESERGFVQVVLRNCSPDVVCVRASPPPPPSNASPPTHAPAQPQHRVEIRQSADASTPVKFILSINHALMDAHSIGLLVRELTAIYSALPLDHDVVVPYAKFIEFLAHQSLAEARSYWASRLQGVEACCIASTASASSSSSSSTVAIPPIAHAPLKLFCATFGVSVSSICQVAWALVLRAFTASRTPCFGVVISGRELPIDGVQSIVGPLVTTVPFVVPLDDDSLVLETVRRSFDDTLHAVRHQLLPLMEMQHTNTGALFDSALSVTTEHAHDTDVDADADDADDADVVFRSVGGHDVSEFAIAAHVVAGHESTRASLNYASTIPDDLALSIAAAFSEAISSLTAITLDAHSALIGNVNLVSAHDVDMIRQWNAITPQPAHPPQCLHERVSECAAKWPEALAVCSWDAELTYHELDQRSTRLAHSLVHRGVGADVRLPFCIEKSAAAVVAILAILKAGATFVPLDPQWPAARYKDILARTDAPFVLTSRQCQHHLVANGAPTVLLDESPHSPRLPLPQCDPNAAAYVLFTSGSTGAPKGVVVEHSAVCTSCLALGPALCFNRESRVLQFSAFVFDGCLMEIFTTLLYGGCVCVPSDAERANDLEAFMNRRRVNYAFLTPSRTRLLNFSRLQSPLETLLVGGEPVANADCDVWSREVNRLLIVYGPTEACIICFVAHYPSPSEREKGKKAVQGTIGRAILPSSRSWIVDATNFTRLCPIGATGELLIEGPVLARAYLGDEAATNASFVHALQNTLGAETRLYRTGDLVKYERDGTVTFVGRMDGQVKVNGQRIEVGEIEQHVRQCLPNAAVVVEHVHVRGRSSALLAAFIQVGEADTELVAIRRDQITSFARELPQQLRARLPIAMVPKLYIPVTKVPLTVNGKVDRRSLRHLLSALAEEDLADLHGIDRDHALHQRPSGATEQLLSNLWAKVLGCEERLLSRHDHFLQLGGDSLTALKLSSEARKHHLSLAVSDILRHPILSDMAHAAGSVTEEHAEPSYISPFALLPAGASKAQMQRLASIACELSSESIEDVYPCTPLQEGMLALSTSSQGDYLACYVLALRDTIDLERFKMAWHATIHSIPILRTRIAQLGHLGLFQIVQDRMELNWTESTSLQEYVRHKKATPPGLGQRLLDVAIVVEEKRRFFVWTIHHALFDGWSLPLILDVVEDHYGNGRNLRPMAAFNAFIAHLCRVQDEDAAAEFWRSLLAGFDSSHFPSQVPNMLTTNDDGGRGNAERFCSLGSIAKSDFTISSVLRAAWALVVARYTASRDIVFGCTVYGRSAPVADINHILGPTIATVPVRVQVNDNASISEFLRQIQNQTTAMIQYEQVGLRKVRSLGADAEHACQFQTLLVIQPKAERISHDAHSDDDDSPFGNWQYQGQAQILTYPLMLQCEPTADGVRLSAAYDRRVLSSSDTDGLLDSLAHVLTQLVEGSLSTIDDIEVVTPGQLDRIWSWNAPVPTSCEQCVHDLVLSRGDTAPAIDAWDGQLSYAQLDDVSSRLASRLQTLDLTYERLDSLSNRVASRLHQHLDISDTYVPICLEKSLWAPVAMLAVLKSGRAFVPLDPKLPPARCESILQQVRATCILTSSTCARRLLSLPTSITTILVDREEKETVSDGVSATLTSSSPAYIIFTSGSTGQPKGVVMEHGAVSTSCLAHGNALGFATPGRRVLQFSSYVFDGCIMEIFTTLIFGGCICIPSESDRGDYDCLATFLREKGVNWAFLTPSVARCLSFGQLSGLDVLVVGGEVVTESDRQIWRKLKRFMVVYGPTEACVICMRADYADGKHDRASIGRAIEQGWRSWVVNSGDRLLPIGAVGELLIEGPPLARGYLGAEDKTQAAFIESPDWLPNARLYRTGDLVRYTNDGGLNFVGRRDEQVKINGQRLELAEIELQLAECLALAEAVIVELVELRGQAPAVLVAFVQHTVVAAEGVVTLDETRIPTMASMMGELEVQLRDRLPTYMLPKLYVPLTRIPLTTSGKADRRLLRQLGSDLTAQQISLLRSHPHRTPPSTRTERLLADLWAQVLKIDDEAEISIHDDFFQSGGDSISVMKFVGLARGKGLYLDVRDVFANPTIHLLSPIVEN</sequence>
<dbReference type="EMBL" id="KB446561">
    <property type="protein sequence ID" value="EME80592.1"/>
    <property type="molecule type" value="Genomic_DNA"/>
</dbReference>
<dbReference type="eggNOG" id="KOG1178">
    <property type="taxonomic scope" value="Eukaryota"/>
</dbReference>
<dbReference type="KEGG" id="pfj:MYCFIDRAFT_93876"/>
<dbReference type="GO" id="GO:0005737">
    <property type="term" value="C:cytoplasm"/>
    <property type="evidence" value="ECO:0007669"/>
    <property type="project" value="TreeGrafter"/>
</dbReference>
<dbReference type="Gene3D" id="3.30.300.30">
    <property type="match status" value="6"/>
</dbReference>
<dbReference type="Pfam" id="PF00550">
    <property type="entry name" value="PP-binding"/>
    <property type="match status" value="6"/>
</dbReference>
<dbReference type="Gene3D" id="3.30.559.10">
    <property type="entry name" value="Chloramphenicol acetyltransferase-like domain"/>
    <property type="match status" value="6"/>
</dbReference>
<proteinExistence type="predicted"/>
<feature type="domain" description="Carrier" evidence="5">
    <location>
        <begin position="6610"/>
        <end position="6685"/>
    </location>
</feature>
<dbReference type="PROSITE" id="PS00012">
    <property type="entry name" value="PHOSPHOPANTETHEINE"/>
    <property type="match status" value="1"/>
</dbReference>
<accession>M3ASX5</accession>
<dbReference type="Gene3D" id="3.30.559.30">
    <property type="entry name" value="Nonribosomal peptide synthetase, condensation domain"/>
    <property type="match status" value="6"/>
</dbReference>
<evidence type="ECO:0000256" key="2">
    <source>
        <dbReference type="ARBA" id="ARBA00022553"/>
    </source>
</evidence>
<keyword evidence="3" id="KW-0436">Ligase</keyword>
<organism evidence="6 7">
    <name type="scientific">Pseudocercospora fijiensis (strain CIRAD86)</name>
    <name type="common">Black leaf streak disease fungus</name>
    <name type="synonym">Mycosphaerella fijiensis</name>
    <dbReference type="NCBI Taxonomy" id="383855"/>
    <lineage>
        <taxon>Eukaryota</taxon>
        <taxon>Fungi</taxon>
        <taxon>Dikarya</taxon>
        <taxon>Ascomycota</taxon>
        <taxon>Pezizomycotina</taxon>
        <taxon>Dothideomycetes</taxon>
        <taxon>Dothideomycetidae</taxon>
        <taxon>Mycosphaerellales</taxon>
        <taxon>Mycosphaerellaceae</taxon>
        <taxon>Pseudocercospora</taxon>
    </lineage>
</organism>
<dbReference type="Gene3D" id="1.10.1200.10">
    <property type="entry name" value="ACP-like"/>
    <property type="match status" value="6"/>
</dbReference>
<dbReference type="CDD" id="cd19545">
    <property type="entry name" value="FUM14_C_NRPS-like"/>
    <property type="match status" value="3"/>
</dbReference>
<dbReference type="Pfam" id="PF00501">
    <property type="entry name" value="AMP-binding"/>
    <property type="match status" value="6"/>
</dbReference>
<dbReference type="FunFam" id="3.40.50.980:FF:000001">
    <property type="entry name" value="Non-ribosomal peptide synthetase"/>
    <property type="match status" value="2"/>
</dbReference>
<dbReference type="FunFam" id="3.30.300.30:FF:000015">
    <property type="entry name" value="Nonribosomal peptide synthase SidD"/>
    <property type="match status" value="6"/>
</dbReference>
<dbReference type="RefSeq" id="XP_007929480.1">
    <property type="nucleotide sequence ID" value="XM_007931289.1"/>
</dbReference>
<name>M3ASX5_PSEFD</name>
<dbReference type="STRING" id="383855.M3ASX5"/>
<dbReference type="GO" id="GO:0043041">
    <property type="term" value="P:amino acid activation for nonribosomal peptide biosynthetic process"/>
    <property type="evidence" value="ECO:0007669"/>
    <property type="project" value="TreeGrafter"/>
</dbReference>
<dbReference type="GO" id="GO:0031177">
    <property type="term" value="F:phosphopantetheine binding"/>
    <property type="evidence" value="ECO:0007669"/>
    <property type="project" value="InterPro"/>
</dbReference>
<dbReference type="InterPro" id="IPR001242">
    <property type="entry name" value="Condensation_dom"/>
</dbReference>
<feature type="domain" description="Carrier" evidence="5">
    <location>
        <begin position="1750"/>
        <end position="1826"/>
    </location>
</feature>
<evidence type="ECO:0000259" key="5">
    <source>
        <dbReference type="PROSITE" id="PS50075"/>
    </source>
</evidence>
<dbReference type="InterPro" id="IPR020845">
    <property type="entry name" value="AMP-binding_CS"/>
</dbReference>
<dbReference type="InterPro" id="IPR020806">
    <property type="entry name" value="PKS_PP-bd"/>
</dbReference>